<dbReference type="RefSeq" id="WP_069622747.1">
    <property type="nucleotide sequence ID" value="NZ_LPWD01000023.1"/>
</dbReference>
<dbReference type="OrthoDB" id="7571760at2"/>
<dbReference type="EMBL" id="LPWD01000023">
    <property type="protein sequence ID" value="ODS04040.1"/>
    <property type="molecule type" value="Genomic_DNA"/>
</dbReference>
<dbReference type="InterPro" id="IPR036696">
    <property type="entry name" value="YdfO-like_sf"/>
</dbReference>
<sequence>MDERVTQVIQECVRGSYEGRMAFPEVIGMLSAAGIERYYADLQRAETTFYLPSGESGIVGSEKISARPPDAFDPAGVEAAIRAAQAKSIGYKEFCDRIAAAGCVGYLVSLPGRRAVYLGRGGDSFVEPFPPVAR</sequence>
<evidence type="ECO:0008006" key="3">
    <source>
        <dbReference type="Google" id="ProtNLM"/>
    </source>
</evidence>
<proteinExistence type="predicted"/>
<gene>
    <name evidence="1" type="ORF">AUC71_06210</name>
</gene>
<dbReference type="SUPFAM" id="SSF160419">
    <property type="entry name" value="YdfO-like"/>
    <property type="match status" value="1"/>
</dbReference>
<protein>
    <recommendedName>
        <fullName evidence="3">DUF1398 domain-containing protein</fullName>
    </recommendedName>
</protein>
<organism evidence="1 2">
    <name type="scientific">Methyloceanibacter marginalis</name>
    <dbReference type="NCBI Taxonomy" id="1774971"/>
    <lineage>
        <taxon>Bacteria</taxon>
        <taxon>Pseudomonadati</taxon>
        <taxon>Pseudomonadota</taxon>
        <taxon>Alphaproteobacteria</taxon>
        <taxon>Hyphomicrobiales</taxon>
        <taxon>Hyphomicrobiaceae</taxon>
        <taxon>Methyloceanibacter</taxon>
    </lineage>
</organism>
<dbReference type="AlphaFoldDB" id="A0A1E3WE63"/>
<evidence type="ECO:0000313" key="2">
    <source>
        <dbReference type="Proteomes" id="UP000095042"/>
    </source>
</evidence>
<name>A0A1E3WE63_9HYPH</name>
<evidence type="ECO:0000313" key="1">
    <source>
        <dbReference type="EMBL" id="ODS04040.1"/>
    </source>
</evidence>
<dbReference type="Proteomes" id="UP000095042">
    <property type="component" value="Unassembled WGS sequence"/>
</dbReference>
<comment type="caution">
    <text evidence="1">The sequence shown here is derived from an EMBL/GenBank/DDBJ whole genome shotgun (WGS) entry which is preliminary data.</text>
</comment>
<reference evidence="1 2" key="1">
    <citation type="journal article" date="2016" name="Environ. Microbiol.">
        <title>New Methyloceanibacter diversity from North Sea sediments includes methanotroph containing solely the soluble methane monooxygenase.</title>
        <authorList>
            <person name="Vekeman B."/>
            <person name="Kerckhof F.M."/>
            <person name="Cremers G."/>
            <person name="de Vos P."/>
            <person name="Vandamme P."/>
            <person name="Boon N."/>
            <person name="Op den Camp H.J."/>
            <person name="Heylen K."/>
        </authorList>
    </citation>
    <scope>NUCLEOTIDE SEQUENCE [LARGE SCALE GENOMIC DNA]</scope>
    <source>
        <strain evidence="1 2">R-67177</strain>
    </source>
</reference>
<accession>A0A1E3WE63</accession>
<keyword evidence="2" id="KW-1185">Reference proteome</keyword>